<reference evidence="12" key="1">
    <citation type="submission" date="2021-01" db="EMBL/GenBank/DDBJ databases">
        <authorList>
            <person name="Corre E."/>
            <person name="Pelletier E."/>
            <person name="Niang G."/>
            <person name="Scheremetjew M."/>
            <person name="Finn R."/>
            <person name="Kale V."/>
            <person name="Holt S."/>
            <person name="Cochrane G."/>
            <person name="Meng A."/>
            <person name="Brown T."/>
            <person name="Cohen L."/>
        </authorList>
    </citation>
    <scope>NUCLEOTIDE SEQUENCE</scope>
    <source>
        <strain evidence="12">CCMP644</strain>
    </source>
</reference>
<evidence type="ECO:0000256" key="11">
    <source>
        <dbReference type="PIRSR" id="PIRSR604469-1"/>
    </source>
</evidence>
<evidence type="ECO:0000256" key="2">
    <source>
        <dbReference type="ARBA" id="ARBA00005135"/>
    </source>
</evidence>
<name>A0A6U4VMX4_HEMAN</name>
<comment type="cofactor">
    <cofactor evidence="1">
        <name>Mg(2+)</name>
        <dbReference type="ChEBI" id="CHEBI:18420"/>
    </cofactor>
</comment>
<dbReference type="InterPro" id="IPR004469">
    <property type="entry name" value="PSP"/>
</dbReference>
<dbReference type="SFLD" id="SFLDS00003">
    <property type="entry name" value="Haloacid_Dehalogenase"/>
    <property type="match status" value="1"/>
</dbReference>
<dbReference type="SUPFAM" id="SSF55021">
    <property type="entry name" value="ACT-like"/>
    <property type="match status" value="1"/>
</dbReference>
<dbReference type="InterPro" id="IPR023214">
    <property type="entry name" value="HAD_sf"/>
</dbReference>
<evidence type="ECO:0000256" key="1">
    <source>
        <dbReference type="ARBA" id="ARBA00001946"/>
    </source>
</evidence>
<keyword evidence="7" id="KW-0378">Hydrolase</keyword>
<dbReference type="SUPFAM" id="SSF56784">
    <property type="entry name" value="HAD-like"/>
    <property type="match status" value="1"/>
</dbReference>
<evidence type="ECO:0000256" key="10">
    <source>
        <dbReference type="ARBA" id="ARBA00031693"/>
    </source>
</evidence>
<evidence type="ECO:0000256" key="9">
    <source>
        <dbReference type="ARBA" id="ARBA00023299"/>
    </source>
</evidence>
<evidence type="ECO:0000256" key="4">
    <source>
        <dbReference type="ARBA" id="ARBA00012640"/>
    </source>
</evidence>
<organism evidence="12">
    <name type="scientific">Hemiselmis andersenii</name>
    <name type="common">Cryptophyte alga</name>
    <dbReference type="NCBI Taxonomy" id="464988"/>
    <lineage>
        <taxon>Eukaryota</taxon>
        <taxon>Cryptophyceae</taxon>
        <taxon>Cryptomonadales</taxon>
        <taxon>Hemiselmidaceae</taxon>
        <taxon>Hemiselmis</taxon>
    </lineage>
</organism>
<dbReference type="Pfam" id="PF12710">
    <property type="entry name" value="HAD"/>
    <property type="match status" value="1"/>
</dbReference>
<feature type="active site" description="Nucleophile" evidence="11">
    <location>
        <position position="204"/>
    </location>
</feature>
<comment type="pathway">
    <text evidence="2">Amino-acid biosynthesis; L-serine biosynthesis; L-serine from 3-phospho-D-glycerate: step 3/3.</text>
</comment>
<dbReference type="GO" id="GO:0006564">
    <property type="term" value="P:L-serine biosynthetic process"/>
    <property type="evidence" value="ECO:0007669"/>
    <property type="project" value="UniProtKB-KW"/>
</dbReference>
<keyword evidence="9" id="KW-0718">Serine biosynthesis</keyword>
<dbReference type="GO" id="GO:0000287">
    <property type="term" value="F:magnesium ion binding"/>
    <property type="evidence" value="ECO:0007669"/>
    <property type="project" value="TreeGrafter"/>
</dbReference>
<proteinExistence type="inferred from homology"/>
<dbReference type="PANTHER" id="PTHR43344:SF2">
    <property type="entry name" value="PHOSPHOSERINE PHOSPHATASE"/>
    <property type="match status" value="1"/>
</dbReference>
<dbReference type="Pfam" id="PF13740">
    <property type="entry name" value="ACT_6"/>
    <property type="match status" value="1"/>
</dbReference>
<dbReference type="InterPro" id="IPR050582">
    <property type="entry name" value="HAD-like_SerB"/>
</dbReference>
<dbReference type="NCBIfam" id="TIGR01488">
    <property type="entry name" value="HAD-SF-IB"/>
    <property type="match status" value="1"/>
</dbReference>
<dbReference type="InterPro" id="IPR045865">
    <property type="entry name" value="ACT-like_dom_sf"/>
</dbReference>
<dbReference type="GO" id="GO:0036424">
    <property type="term" value="F:L-phosphoserine phosphatase activity"/>
    <property type="evidence" value="ECO:0007669"/>
    <property type="project" value="InterPro"/>
</dbReference>
<dbReference type="UniPathway" id="UPA00135">
    <property type="reaction ID" value="UER00198"/>
</dbReference>
<evidence type="ECO:0000256" key="6">
    <source>
        <dbReference type="ARBA" id="ARBA00022723"/>
    </source>
</evidence>
<dbReference type="SFLD" id="SFLDF00029">
    <property type="entry name" value="phosphoserine_phosphatase"/>
    <property type="match status" value="1"/>
</dbReference>
<evidence type="ECO:0000313" key="12">
    <source>
        <dbReference type="EMBL" id="CAD8958097.1"/>
    </source>
</evidence>
<keyword evidence="5" id="KW-0028">Amino-acid biosynthesis</keyword>
<dbReference type="Gene3D" id="3.40.50.1000">
    <property type="entry name" value="HAD superfamily/HAD-like"/>
    <property type="match status" value="1"/>
</dbReference>
<feature type="active site" description="Proton donor" evidence="11">
    <location>
        <position position="206"/>
    </location>
</feature>
<dbReference type="Gene3D" id="3.30.70.260">
    <property type="match status" value="1"/>
</dbReference>
<evidence type="ECO:0000256" key="5">
    <source>
        <dbReference type="ARBA" id="ARBA00022605"/>
    </source>
</evidence>
<protein>
    <recommendedName>
        <fullName evidence="4">phosphoserine phosphatase</fullName>
        <ecNumber evidence="4">3.1.3.3</ecNumber>
    </recommendedName>
    <alternativeName>
        <fullName evidence="10">O-phosphoserine phosphohydrolase</fullName>
    </alternativeName>
</protein>
<dbReference type="AlphaFoldDB" id="A0A6U4VMX4"/>
<accession>A0A6U4VMX4</accession>
<dbReference type="NCBIfam" id="TIGR00338">
    <property type="entry name" value="serB"/>
    <property type="match status" value="1"/>
</dbReference>
<dbReference type="SFLD" id="SFLDG01136">
    <property type="entry name" value="C1.6:_Phosphoserine_Phosphatas"/>
    <property type="match status" value="1"/>
</dbReference>
<gene>
    <name evidence="12" type="ORF">HAND00432_LOCUS12636</name>
</gene>
<dbReference type="EMBL" id="HBFX01020804">
    <property type="protein sequence ID" value="CAD8958097.1"/>
    <property type="molecule type" value="Transcribed_RNA"/>
</dbReference>
<evidence type="ECO:0000256" key="7">
    <source>
        <dbReference type="ARBA" id="ARBA00022801"/>
    </source>
</evidence>
<dbReference type="PANTHER" id="PTHR43344">
    <property type="entry name" value="PHOSPHOSERINE PHOSPHATASE"/>
    <property type="match status" value="1"/>
</dbReference>
<evidence type="ECO:0000256" key="8">
    <source>
        <dbReference type="ARBA" id="ARBA00022842"/>
    </source>
</evidence>
<dbReference type="InterPro" id="IPR036412">
    <property type="entry name" value="HAD-like_sf"/>
</dbReference>
<dbReference type="CDD" id="cd07500">
    <property type="entry name" value="HAD_PSP"/>
    <property type="match status" value="1"/>
</dbReference>
<evidence type="ECO:0000256" key="3">
    <source>
        <dbReference type="ARBA" id="ARBA00009184"/>
    </source>
</evidence>
<dbReference type="EC" id="3.1.3.3" evidence="4"/>
<dbReference type="CDD" id="cd04870">
    <property type="entry name" value="ACT_PSP_1"/>
    <property type="match status" value="1"/>
</dbReference>
<keyword evidence="6" id="KW-0479">Metal-binding</keyword>
<comment type="similarity">
    <text evidence="3">Belongs to the HAD-like hydrolase superfamily. SerB family.</text>
</comment>
<keyword evidence="8" id="KW-0460">Magnesium</keyword>
<dbReference type="SFLD" id="SFLDG01137">
    <property type="entry name" value="C1.6.1:_Phosphoserine_Phosphat"/>
    <property type="match status" value="1"/>
</dbReference>
<dbReference type="GO" id="GO:0005737">
    <property type="term" value="C:cytoplasm"/>
    <property type="evidence" value="ECO:0007669"/>
    <property type="project" value="TreeGrafter"/>
</dbReference>
<sequence>MSRQIFLLSIAGMRSIPGQMAAITETLGQHDVEILDMGQSEIHDTLNLAIMIQCPADLDLIVLKEVVFRAHEQGLKVEFTPITTPDYERWVRLEKVPRFIVTVVSRTCKARPFGKVTRLLAEYGLNIDGITRLSRINSKQGSTWGVASKRFALQLEVSGKGNSHGPDIGKLREDLFKITLDSEIDVGFQDDDLFRRNRRMVLFDMDSTLIQCEVIDELAKHAGVGKEVADITEAAMRGEIDFQESFRQRMRLLKGMDEGVLKQIADNLPVTEGAPRLIATLKRLGYKIGILSGGFTYFAHRLQQAFGIDYVFANELDFKDGKLTGEVKGDIVDGNRKAELLKQLAHKEGILLKQVIAVGDGANDIPMLKLAGLGVAFHAKPRVKEQAQVGISTVGLDGILYLLGICETLWSSPEGIEHAFPQAPVGPSRL</sequence>